<dbReference type="InterPro" id="IPR050682">
    <property type="entry name" value="ModA/WtpA"/>
</dbReference>
<organism evidence="1 2">
    <name type="scientific">Caballeronia sordidicola</name>
    <name type="common">Burkholderia sordidicola</name>
    <dbReference type="NCBI Taxonomy" id="196367"/>
    <lineage>
        <taxon>Bacteria</taxon>
        <taxon>Pseudomonadati</taxon>
        <taxon>Pseudomonadota</taxon>
        <taxon>Betaproteobacteria</taxon>
        <taxon>Burkholderiales</taxon>
        <taxon>Burkholderiaceae</taxon>
        <taxon>Caballeronia</taxon>
    </lineage>
</organism>
<accession>A0A158GDV3</accession>
<dbReference type="SUPFAM" id="SSF53850">
    <property type="entry name" value="Periplasmic binding protein-like II"/>
    <property type="match status" value="1"/>
</dbReference>
<dbReference type="EMBL" id="FCOC02000006">
    <property type="protein sequence ID" value="SAL30216.1"/>
    <property type="molecule type" value="Genomic_DNA"/>
</dbReference>
<proteinExistence type="predicted"/>
<sequence>MTKTLHVISSMATRHVLNELAELFQRQHSCRLDIESVGGVVAAQRVQAGDAFDVAVLAADAIEALAQAGKVRAATCLDVACAEVAVAVRRGAPRPDIGSEAALKHAVEAASSIGYSTGPSGTHLQSLFERWGMAEAIAGRTILAPPGTPVGALVAEGRAELGFQQLSEMIHLQGIEVLGPLPPGVHIVTVFSAALTAGAVDTQLSKMWLAFLVSPEADEVKRRNGMTPAQ</sequence>
<evidence type="ECO:0000313" key="1">
    <source>
        <dbReference type="EMBL" id="SAL30216.1"/>
    </source>
</evidence>
<dbReference type="PANTHER" id="PTHR30632:SF11">
    <property type="entry name" value="BLR4797 PROTEIN"/>
    <property type="match status" value="1"/>
</dbReference>
<evidence type="ECO:0000313" key="2">
    <source>
        <dbReference type="Proteomes" id="UP000054893"/>
    </source>
</evidence>
<protein>
    <submittedName>
        <fullName evidence="1">Molybdate ABC transporter substrate-binding protein</fullName>
    </submittedName>
</protein>
<dbReference type="Gene3D" id="3.40.190.10">
    <property type="entry name" value="Periplasmic binding protein-like II"/>
    <property type="match status" value="2"/>
</dbReference>
<dbReference type="GO" id="GO:0030973">
    <property type="term" value="F:molybdate ion binding"/>
    <property type="evidence" value="ECO:0007669"/>
    <property type="project" value="TreeGrafter"/>
</dbReference>
<dbReference type="Proteomes" id="UP000054893">
    <property type="component" value="Unassembled WGS sequence"/>
</dbReference>
<dbReference type="GO" id="GO:0015689">
    <property type="term" value="P:molybdate ion transport"/>
    <property type="evidence" value="ECO:0007669"/>
    <property type="project" value="TreeGrafter"/>
</dbReference>
<name>A0A158GDV3_CABSO</name>
<dbReference type="AlphaFoldDB" id="A0A158GDV3"/>
<dbReference type="Pfam" id="PF13531">
    <property type="entry name" value="SBP_bac_11"/>
    <property type="match status" value="1"/>
</dbReference>
<reference evidence="1 2" key="1">
    <citation type="submission" date="2016-01" db="EMBL/GenBank/DDBJ databases">
        <authorList>
            <person name="Oliw E.H."/>
        </authorList>
    </citation>
    <scope>NUCLEOTIDE SEQUENCE [LARGE SCALE GENOMIC DNA]</scope>
    <source>
        <strain evidence="1">LMG 22029</strain>
    </source>
</reference>
<dbReference type="PANTHER" id="PTHR30632">
    <property type="entry name" value="MOLYBDATE-BINDING PERIPLASMIC PROTEIN"/>
    <property type="match status" value="1"/>
</dbReference>
<dbReference type="OrthoDB" id="8216219at2"/>
<dbReference type="RefSeq" id="WP_075643279.1">
    <property type="nucleotide sequence ID" value="NZ_FCOC02000006.1"/>
</dbReference>
<gene>
    <name evidence="1" type="ORF">AWB64_02652</name>
</gene>